<evidence type="ECO:0000256" key="2">
    <source>
        <dbReference type="ARBA" id="ARBA00022833"/>
    </source>
</evidence>
<name>A0A1Y2HC35_9FUNG</name>
<organism evidence="5 6">
    <name type="scientific">Catenaria anguillulae PL171</name>
    <dbReference type="NCBI Taxonomy" id="765915"/>
    <lineage>
        <taxon>Eukaryota</taxon>
        <taxon>Fungi</taxon>
        <taxon>Fungi incertae sedis</taxon>
        <taxon>Blastocladiomycota</taxon>
        <taxon>Blastocladiomycetes</taxon>
        <taxon>Blastocladiales</taxon>
        <taxon>Catenariaceae</taxon>
        <taxon>Catenaria</taxon>
    </lineage>
</organism>
<feature type="binding site" evidence="3">
    <location>
        <position position="113"/>
    </location>
    <ligand>
        <name>Zn(2+)</name>
        <dbReference type="ChEBI" id="CHEBI:29105"/>
    </ligand>
</feature>
<dbReference type="OrthoDB" id="10249250at2759"/>
<dbReference type="AlphaFoldDB" id="A0A1Y2HC35"/>
<gene>
    <name evidence="5" type="ORF">BCR44DRAFT_1502686</name>
</gene>
<reference evidence="5 6" key="1">
    <citation type="submission" date="2016-07" db="EMBL/GenBank/DDBJ databases">
        <title>Pervasive Adenine N6-methylation of Active Genes in Fungi.</title>
        <authorList>
            <consortium name="DOE Joint Genome Institute"/>
            <person name="Mondo S.J."/>
            <person name="Dannebaum R.O."/>
            <person name="Kuo R.C."/>
            <person name="Labutti K."/>
            <person name="Haridas S."/>
            <person name="Kuo A."/>
            <person name="Salamov A."/>
            <person name="Ahrendt S.R."/>
            <person name="Lipzen A."/>
            <person name="Sullivan W."/>
            <person name="Andreopoulos W.B."/>
            <person name="Clum A."/>
            <person name="Lindquist E."/>
            <person name="Daum C."/>
            <person name="Ramamoorthy G.K."/>
            <person name="Gryganskyi A."/>
            <person name="Culley D."/>
            <person name="Magnuson J.K."/>
            <person name="James T.Y."/>
            <person name="O'Malley M.A."/>
            <person name="Stajich J.E."/>
            <person name="Spatafora J.W."/>
            <person name="Visel A."/>
            <person name="Grigoriev I.V."/>
        </authorList>
    </citation>
    <scope>NUCLEOTIDE SEQUENCE [LARGE SCALE GENOMIC DNA]</scope>
    <source>
        <strain evidence="5 6">PL171</strain>
    </source>
</reference>
<dbReference type="GO" id="GO:0005740">
    <property type="term" value="C:mitochondrial envelope"/>
    <property type="evidence" value="ECO:0007669"/>
    <property type="project" value="InterPro"/>
</dbReference>
<keyword evidence="2 3" id="KW-0862">Zinc</keyword>
<dbReference type="InterPro" id="IPR002124">
    <property type="entry name" value="Cyt_c_oxidase_su5b"/>
</dbReference>
<feature type="binding site" evidence="3">
    <location>
        <position position="105"/>
    </location>
    <ligand>
        <name>Zn(2+)</name>
        <dbReference type="ChEBI" id="CHEBI:29105"/>
    </ligand>
</feature>
<dbReference type="PANTHER" id="PTHR10122:SF0">
    <property type="entry name" value="CYTOCHROME C OXIDASE SUBUNIT 5B, ISOFORM A-RELATED"/>
    <property type="match status" value="1"/>
</dbReference>
<dbReference type="SUPFAM" id="SSF57802">
    <property type="entry name" value="Rubredoxin-like"/>
    <property type="match status" value="1"/>
</dbReference>
<dbReference type="InterPro" id="IPR036972">
    <property type="entry name" value="Cyt_c_oxidase_su5b_sf"/>
</dbReference>
<dbReference type="CDD" id="cd00924">
    <property type="entry name" value="Cyt_c_Oxidase_Vb"/>
    <property type="match status" value="1"/>
</dbReference>
<evidence type="ECO:0000313" key="6">
    <source>
        <dbReference type="Proteomes" id="UP000193411"/>
    </source>
</evidence>
<feature type="binding site" evidence="3">
    <location>
        <position position="129"/>
    </location>
    <ligand>
        <name>Zn(2+)</name>
        <dbReference type="ChEBI" id="CHEBI:29105"/>
    </ligand>
</feature>
<evidence type="ECO:0000256" key="4">
    <source>
        <dbReference type="SAM" id="MobiDB-lite"/>
    </source>
</evidence>
<proteinExistence type="predicted"/>
<protein>
    <submittedName>
        <fullName evidence="5">Cytochrome c oxidase subunit VB-domain-containing protein</fullName>
    </submittedName>
</protein>
<dbReference type="GO" id="GO:0046872">
    <property type="term" value="F:metal ion binding"/>
    <property type="evidence" value="ECO:0007669"/>
    <property type="project" value="UniProtKB-KW"/>
</dbReference>
<dbReference type="Pfam" id="PF01215">
    <property type="entry name" value="COX5B"/>
    <property type="match status" value="1"/>
</dbReference>
<dbReference type="Gene3D" id="2.60.11.10">
    <property type="entry name" value="Cytochrome c oxidase, subunit Vb"/>
    <property type="match status" value="1"/>
</dbReference>
<comment type="caution">
    <text evidence="5">The sequence shown here is derived from an EMBL/GenBank/DDBJ whole genome shotgun (WGS) entry which is preliminary data.</text>
</comment>
<accession>A0A1Y2HC35</accession>
<dbReference type="PANTHER" id="PTHR10122">
    <property type="entry name" value="CYTOCHROME C OXIDASE SUBUNIT 5B, MITOCHONDRIAL"/>
    <property type="match status" value="1"/>
</dbReference>
<dbReference type="EMBL" id="MCFL01000058">
    <property type="protein sequence ID" value="ORZ31554.1"/>
    <property type="molecule type" value="Genomic_DNA"/>
</dbReference>
<evidence type="ECO:0000313" key="5">
    <source>
        <dbReference type="EMBL" id="ORZ31554.1"/>
    </source>
</evidence>
<dbReference type="Proteomes" id="UP000193411">
    <property type="component" value="Unassembled WGS sequence"/>
</dbReference>
<dbReference type="GO" id="GO:0045277">
    <property type="term" value="C:respiratory chain complex IV"/>
    <property type="evidence" value="ECO:0007669"/>
    <property type="project" value="InterPro"/>
</dbReference>
<dbReference type="STRING" id="765915.A0A1Y2HC35"/>
<sequence length="147" mass="16053">MLAARIAARASTAAIRPRMATRACSVATVRLGAHGPAEPFVGPGSKPGTIPTELEQSTGPERFEYLRELEGKEAFDMKPLEPTHMGTPAQPIVVQSVEDVRYVGCTGFPVDSHDTLWIRVNKEKGVDRCPECGCCYQLKRVDPPTHH</sequence>
<dbReference type="GO" id="GO:0006123">
    <property type="term" value="P:mitochondrial electron transport, cytochrome c to oxygen"/>
    <property type="evidence" value="ECO:0007669"/>
    <property type="project" value="InterPro"/>
</dbReference>
<feature type="binding site" evidence="3">
    <location>
        <position position="132"/>
    </location>
    <ligand>
        <name>Zn(2+)</name>
        <dbReference type="ChEBI" id="CHEBI:29105"/>
    </ligand>
</feature>
<evidence type="ECO:0000256" key="1">
    <source>
        <dbReference type="ARBA" id="ARBA00022723"/>
    </source>
</evidence>
<dbReference type="PROSITE" id="PS51359">
    <property type="entry name" value="COX5B_2"/>
    <property type="match status" value="1"/>
</dbReference>
<keyword evidence="6" id="KW-1185">Reference proteome</keyword>
<feature type="region of interest" description="Disordered" evidence="4">
    <location>
        <begin position="37"/>
        <end position="58"/>
    </location>
</feature>
<evidence type="ECO:0000256" key="3">
    <source>
        <dbReference type="PIRSR" id="PIRSR602124-2"/>
    </source>
</evidence>
<keyword evidence="1 3" id="KW-0479">Metal-binding</keyword>